<evidence type="ECO:0000313" key="2">
    <source>
        <dbReference type="EMBL" id="ELP93665.1"/>
    </source>
</evidence>
<gene>
    <name evidence="2" type="ORF">EIN_005660</name>
</gene>
<evidence type="ECO:0000256" key="1">
    <source>
        <dbReference type="SAM" id="Phobius"/>
    </source>
</evidence>
<dbReference type="Proteomes" id="UP000014680">
    <property type="component" value="Unassembled WGS sequence"/>
</dbReference>
<dbReference type="EMBL" id="KB206272">
    <property type="protein sequence ID" value="ELP93665.1"/>
    <property type="molecule type" value="Genomic_DNA"/>
</dbReference>
<dbReference type="VEuPathDB" id="AmoebaDB:EIN_005660"/>
<feature type="transmembrane region" description="Helical" evidence="1">
    <location>
        <begin position="33"/>
        <end position="56"/>
    </location>
</feature>
<dbReference type="GeneID" id="14892662"/>
<dbReference type="RefSeq" id="XP_004260436.1">
    <property type="nucleotide sequence ID" value="XM_004260388.1"/>
</dbReference>
<evidence type="ECO:0008006" key="4">
    <source>
        <dbReference type="Google" id="ProtNLM"/>
    </source>
</evidence>
<keyword evidence="1" id="KW-0812">Transmembrane</keyword>
<dbReference type="OrthoDB" id="29263at2759"/>
<protein>
    <recommendedName>
        <fullName evidence="4">Transmembrane protein</fullName>
    </recommendedName>
</protein>
<evidence type="ECO:0000313" key="3">
    <source>
        <dbReference type="Proteomes" id="UP000014680"/>
    </source>
</evidence>
<dbReference type="AlphaFoldDB" id="A0A0A1UGT4"/>
<proteinExistence type="predicted"/>
<reference evidence="2 3" key="1">
    <citation type="submission" date="2012-10" db="EMBL/GenBank/DDBJ databases">
        <authorList>
            <person name="Zafar N."/>
            <person name="Inman J."/>
            <person name="Hall N."/>
            <person name="Lorenzi H."/>
            <person name="Caler E."/>
        </authorList>
    </citation>
    <scope>NUCLEOTIDE SEQUENCE [LARGE SCALE GENOMIC DNA]</scope>
    <source>
        <strain evidence="2 3">IP1</strain>
    </source>
</reference>
<sequence length="178" mass="19945">MTGYYSVAVGMLFVIAGFFGLFASGWRGYTSSLLFAAVITLASIAAVGLNVVGLLLPQYTFLLDEKEDALDLFGFSLEPSNIWFGVGMFYLTIVYIPLVSIAICNACTISKVIERNQRRIKKMEDKKKRKDGFFVYRGNTLKNRIRPEEFGKIREELNKAVHAAQPCSPVKDVKIEVE</sequence>
<organism evidence="2 3">
    <name type="scientific">Entamoeba invadens IP1</name>
    <dbReference type="NCBI Taxonomy" id="370355"/>
    <lineage>
        <taxon>Eukaryota</taxon>
        <taxon>Amoebozoa</taxon>
        <taxon>Evosea</taxon>
        <taxon>Archamoebae</taxon>
        <taxon>Mastigamoebida</taxon>
        <taxon>Entamoebidae</taxon>
        <taxon>Entamoeba</taxon>
    </lineage>
</organism>
<feature type="transmembrane region" description="Helical" evidence="1">
    <location>
        <begin position="6"/>
        <end position="26"/>
    </location>
</feature>
<dbReference type="KEGG" id="eiv:EIN_005660"/>
<keyword evidence="1" id="KW-1133">Transmembrane helix</keyword>
<feature type="transmembrane region" description="Helical" evidence="1">
    <location>
        <begin position="82"/>
        <end position="113"/>
    </location>
</feature>
<keyword evidence="3" id="KW-1185">Reference proteome</keyword>
<keyword evidence="1" id="KW-0472">Membrane</keyword>
<name>A0A0A1UGT4_ENTIV</name>
<accession>A0A0A1UGT4</accession>
<dbReference type="OMA" id="SIAICNA"/>